<gene>
    <name evidence="3" type="ORF">E4633_13050</name>
</gene>
<keyword evidence="1" id="KW-0812">Transmembrane</keyword>
<reference evidence="3 4" key="1">
    <citation type="submission" date="2019-04" db="EMBL/GenBank/DDBJ databases">
        <title>Geobacter oryzae sp. nov., ferric-reducing bacteria isolated from paddy soil.</title>
        <authorList>
            <person name="Xu Z."/>
            <person name="Masuda Y."/>
            <person name="Itoh H."/>
            <person name="Senoo K."/>
        </authorList>
    </citation>
    <scope>NUCLEOTIDE SEQUENCE [LARGE SCALE GENOMIC DNA]</scope>
    <source>
        <strain evidence="3 4">Red111</strain>
    </source>
</reference>
<evidence type="ECO:0000256" key="2">
    <source>
        <dbReference type="SAM" id="SignalP"/>
    </source>
</evidence>
<comment type="caution">
    <text evidence="3">The sequence shown here is derived from an EMBL/GenBank/DDBJ whole genome shotgun (WGS) entry which is preliminary data.</text>
</comment>
<dbReference type="AlphaFoldDB" id="A0A4S1CCX0"/>
<feature type="signal peptide" evidence="2">
    <location>
        <begin position="1"/>
        <end position="23"/>
    </location>
</feature>
<keyword evidence="1" id="KW-1133">Transmembrane helix</keyword>
<evidence type="ECO:0000256" key="1">
    <source>
        <dbReference type="SAM" id="Phobius"/>
    </source>
</evidence>
<accession>A0A4S1CCX0</accession>
<organism evidence="3 4">
    <name type="scientific">Geomonas terrae</name>
    <dbReference type="NCBI Taxonomy" id="2562681"/>
    <lineage>
        <taxon>Bacteria</taxon>
        <taxon>Pseudomonadati</taxon>
        <taxon>Thermodesulfobacteriota</taxon>
        <taxon>Desulfuromonadia</taxon>
        <taxon>Geobacterales</taxon>
        <taxon>Geobacteraceae</taxon>
        <taxon>Geomonas</taxon>
    </lineage>
</organism>
<keyword evidence="2" id="KW-0732">Signal</keyword>
<sequence>MNLRRLKLALCTGEMACVIASLAAARAADIAMNKSGVGDLDRFAFWNSIVGLGVMLFFLLWVAAVLLAVFSRQREFYASKREYWINLVPDVILPPLVMLAGWAAVFMLL</sequence>
<proteinExistence type="predicted"/>
<dbReference type="EMBL" id="SRSC01000003">
    <property type="protein sequence ID" value="TGU71265.1"/>
    <property type="molecule type" value="Genomic_DNA"/>
</dbReference>
<evidence type="ECO:0000313" key="4">
    <source>
        <dbReference type="Proteomes" id="UP000306416"/>
    </source>
</evidence>
<name>A0A4S1CCX0_9BACT</name>
<dbReference type="Proteomes" id="UP000306416">
    <property type="component" value="Unassembled WGS sequence"/>
</dbReference>
<evidence type="ECO:0000313" key="3">
    <source>
        <dbReference type="EMBL" id="TGU71265.1"/>
    </source>
</evidence>
<keyword evidence="4" id="KW-1185">Reference proteome</keyword>
<protein>
    <submittedName>
        <fullName evidence="3">Uncharacterized protein</fullName>
    </submittedName>
</protein>
<dbReference type="RefSeq" id="WP_135870703.1">
    <property type="nucleotide sequence ID" value="NZ_SRSC01000003.1"/>
</dbReference>
<feature type="transmembrane region" description="Helical" evidence="1">
    <location>
        <begin position="83"/>
        <end position="108"/>
    </location>
</feature>
<feature type="chain" id="PRO_5020294094" evidence="2">
    <location>
        <begin position="24"/>
        <end position="109"/>
    </location>
</feature>
<keyword evidence="1" id="KW-0472">Membrane</keyword>
<feature type="transmembrane region" description="Helical" evidence="1">
    <location>
        <begin position="43"/>
        <end position="71"/>
    </location>
</feature>